<dbReference type="PANTHER" id="PTHR36509">
    <property type="entry name" value="BLL3101 PROTEIN"/>
    <property type="match status" value="1"/>
</dbReference>
<dbReference type="AlphaFoldDB" id="A0A7W7IV79"/>
<dbReference type="InterPro" id="IPR037049">
    <property type="entry name" value="DUF1214_C_sf"/>
</dbReference>
<accession>A0A7W7IV79</accession>
<dbReference type="InterPro" id="IPR010621">
    <property type="entry name" value="DUF1214"/>
</dbReference>
<dbReference type="InterPro" id="IPR037050">
    <property type="entry name" value="DUF1254_sf"/>
</dbReference>
<dbReference type="PROSITE" id="PS51257">
    <property type="entry name" value="PROKAR_LIPOPROTEIN"/>
    <property type="match status" value="1"/>
</dbReference>
<dbReference type="Gene3D" id="2.60.40.1610">
    <property type="entry name" value="Domain of unknown function DUF1254"/>
    <property type="match status" value="1"/>
</dbReference>
<name>A0A7W7IV79_9FLAO</name>
<evidence type="ECO:0000259" key="2">
    <source>
        <dbReference type="Pfam" id="PF06863"/>
    </source>
</evidence>
<feature type="domain" description="DUF1214" evidence="1">
    <location>
        <begin position="371"/>
        <end position="476"/>
    </location>
</feature>
<dbReference type="RefSeq" id="WP_184159421.1">
    <property type="nucleotide sequence ID" value="NZ_JACHLD010000001.1"/>
</dbReference>
<reference evidence="3 4" key="1">
    <citation type="submission" date="2020-08" db="EMBL/GenBank/DDBJ databases">
        <title>Functional genomics of gut bacteria from endangered species of beetles.</title>
        <authorList>
            <person name="Carlos-Shanley C."/>
        </authorList>
    </citation>
    <scope>NUCLEOTIDE SEQUENCE [LARGE SCALE GENOMIC DNA]</scope>
    <source>
        <strain evidence="3 4">S00142</strain>
    </source>
</reference>
<dbReference type="Pfam" id="PF06863">
    <property type="entry name" value="DUF1254"/>
    <property type="match status" value="1"/>
</dbReference>
<evidence type="ECO:0000313" key="3">
    <source>
        <dbReference type="EMBL" id="MBB4801189.1"/>
    </source>
</evidence>
<gene>
    <name evidence="3" type="ORF">HNP37_001228</name>
</gene>
<comment type="caution">
    <text evidence="3">The sequence shown here is derived from an EMBL/GenBank/DDBJ whole genome shotgun (WGS) entry which is preliminary data.</text>
</comment>
<sequence length="493" mass="55215">MKKFILTLLTVTVFTACKKNADTTENTNSVAVETAAENKDSLRLATASTDVKLHPEYAKTLARMAYIWGYPMVNMLNRKNTLAKAPEPGRMDGVLPVAPTGRIGMLYDYINPAQTFIACPNQDVVYGLGFFSLDEQPVVIQVPDFGKRFFVYAIYDARTDQVGQLGQPYGSKPGFYLLKGPKWNGKVPDGITGVLTSPTTLANCIPRIFQDDTPEDKAAIQPLINQVVVYPLSEFDGKMKTTVWKNAPIIPNPNPSTGGAETKWVKPEVYFDQFPTVLETVPPLPGEESLYSQFKSLVAAAKKDPAVKKLITDEVIALDKTLIKDYIRWEYNGKPAGNGWNRSQNNADWGLDYYNRIGSAKSNMFDNRPNETQYFYIDTTTDGQELTGNNNYKITFKVLPPVKGFWSLTLYNKEHFFYPNDLKRYSLGTKNKTLKKNADGTLTLYAGNKNPGADKESNWLPSPAEHFSLYIRAYWGDTAIIDGSWTPPVVEKY</sequence>
<dbReference type="Pfam" id="PF06742">
    <property type="entry name" value="DUF1214"/>
    <property type="match status" value="1"/>
</dbReference>
<dbReference type="InterPro" id="IPR010679">
    <property type="entry name" value="DUF1254"/>
</dbReference>
<dbReference type="EMBL" id="JACHLD010000001">
    <property type="protein sequence ID" value="MBB4801189.1"/>
    <property type="molecule type" value="Genomic_DNA"/>
</dbReference>
<evidence type="ECO:0008006" key="5">
    <source>
        <dbReference type="Google" id="ProtNLM"/>
    </source>
</evidence>
<feature type="domain" description="DUF1254" evidence="2">
    <location>
        <begin position="102"/>
        <end position="231"/>
    </location>
</feature>
<organism evidence="3 4">
    <name type="scientific">Flavobacterium nitrogenifigens</name>
    <dbReference type="NCBI Taxonomy" id="1617283"/>
    <lineage>
        <taxon>Bacteria</taxon>
        <taxon>Pseudomonadati</taxon>
        <taxon>Bacteroidota</taxon>
        <taxon>Flavobacteriia</taxon>
        <taxon>Flavobacteriales</taxon>
        <taxon>Flavobacteriaceae</taxon>
        <taxon>Flavobacterium</taxon>
    </lineage>
</organism>
<evidence type="ECO:0000313" key="4">
    <source>
        <dbReference type="Proteomes" id="UP000561681"/>
    </source>
</evidence>
<protein>
    <recommendedName>
        <fullName evidence="5">DUF1254 domain-containing protein</fullName>
    </recommendedName>
</protein>
<dbReference type="Proteomes" id="UP000561681">
    <property type="component" value="Unassembled WGS sequence"/>
</dbReference>
<proteinExistence type="predicted"/>
<evidence type="ECO:0000259" key="1">
    <source>
        <dbReference type="Pfam" id="PF06742"/>
    </source>
</evidence>
<keyword evidence="4" id="KW-1185">Reference proteome</keyword>
<dbReference type="Gene3D" id="2.60.120.600">
    <property type="entry name" value="Domain of unknown function DUF1214, C-terminal domain"/>
    <property type="match status" value="1"/>
</dbReference>
<dbReference type="PANTHER" id="PTHR36509:SF2">
    <property type="entry name" value="BLL3101 PROTEIN"/>
    <property type="match status" value="1"/>
</dbReference>
<dbReference type="SUPFAM" id="SSF160935">
    <property type="entry name" value="VPA0735-like"/>
    <property type="match status" value="1"/>
</dbReference>